<dbReference type="PROSITE" id="PS00233">
    <property type="entry name" value="CHIT_BIND_RR_1"/>
    <property type="match status" value="1"/>
</dbReference>
<dbReference type="AlphaFoldDB" id="A0AAE1BHJ4"/>
<dbReference type="InterPro" id="IPR050468">
    <property type="entry name" value="Cuticle_Struct_Prot"/>
</dbReference>
<evidence type="ECO:0000256" key="2">
    <source>
        <dbReference type="PROSITE-ProRule" id="PRU00497"/>
    </source>
</evidence>
<organism evidence="3 4">
    <name type="scientific">Petrolisthes cinctipes</name>
    <name type="common">Flat porcelain crab</name>
    <dbReference type="NCBI Taxonomy" id="88211"/>
    <lineage>
        <taxon>Eukaryota</taxon>
        <taxon>Metazoa</taxon>
        <taxon>Ecdysozoa</taxon>
        <taxon>Arthropoda</taxon>
        <taxon>Crustacea</taxon>
        <taxon>Multicrustacea</taxon>
        <taxon>Malacostraca</taxon>
        <taxon>Eumalacostraca</taxon>
        <taxon>Eucarida</taxon>
        <taxon>Decapoda</taxon>
        <taxon>Pleocyemata</taxon>
        <taxon>Anomura</taxon>
        <taxon>Galatheoidea</taxon>
        <taxon>Porcellanidae</taxon>
        <taxon>Petrolisthes</taxon>
    </lineage>
</organism>
<gene>
    <name evidence="3" type="ORF">Pcinc_042518</name>
</gene>
<dbReference type="PANTHER" id="PTHR10380:SF196">
    <property type="entry name" value="CUTICULAR PROTEIN 72EA"/>
    <property type="match status" value="1"/>
</dbReference>
<dbReference type="EMBL" id="JAWQEG010008193">
    <property type="protein sequence ID" value="KAK3850801.1"/>
    <property type="molecule type" value="Genomic_DNA"/>
</dbReference>
<dbReference type="GO" id="GO:0008010">
    <property type="term" value="F:structural constituent of chitin-based larval cuticle"/>
    <property type="evidence" value="ECO:0007669"/>
    <property type="project" value="TreeGrafter"/>
</dbReference>
<keyword evidence="1 2" id="KW-0193">Cuticle</keyword>
<dbReference type="InterPro" id="IPR031311">
    <property type="entry name" value="CHIT_BIND_RR_consensus"/>
</dbReference>
<name>A0AAE1BHJ4_PETCI</name>
<dbReference type="Pfam" id="PF00379">
    <property type="entry name" value="Chitin_bind_4"/>
    <property type="match status" value="1"/>
</dbReference>
<reference evidence="3" key="1">
    <citation type="submission" date="2023-10" db="EMBL/GenBank/DDBJ databases">
        <title>Genome assemblies of two species of porcelain crab, Petrolisthes cinctipes and Petrolisthes manimaculis (Anomura: Porcellanidae).</title>
        <authorList>
            <person name="Angst P."/>
        </authorList>
    </citation>
    <scope>NUCLEOTIDE SEQUENCE</scope>
    <source>
        <strain evidence="3">PB745_01</strain>
        <tissue evidence="3">Gill</tissue>
    </source>
</reference>
<protein>
    <recommendedName>
        <fullName evidence="5">Cuticle protein 6</fullName>
    </recommendedName>
</protein>
<evidence type="ECO:0008006" key="5">
    <source>
        <dbReference type="Google" id="ProtNLM"/>
    </source>
</evidence>
<dbReference type="PANTHER" id="PTHR10380">
    <property type="entry name" value="CUTICLE PROTEIN"/>
    <property type="match status" value="1"/>
</dbReference>
<evidence type="ECO:0000313" key="3">
    <source>
        <dbReference type="EMBL" id="KAK3850801.1"/>
    </source>
</evidence>
<evidence type="ECO:0000313" key="4">
    <source>
        <dbReference type="Proteomes" id="UP001286313"/>
    </source>
</evidence>
<dbReference type="Proteomes" id="UP001286313">
    <property type="component" value="Unassembled WGS sequence"/>
</dbReference>
<dbReference type="InterPro" id="IPR000618">
    <property type="entry name" value="Insect_cuticle"/>
</dbReference>
<comment type="caution">
    <text evidence="3">The sequence shown here is derived from an EMBL/GenBank/DDBJ whole genome shotgun (WGS) entry which is preliminary data.</text>
</comment>
<proteinExistence type="predicted"/>
<sequence>MVLQWSAGNNVYVCVSLQVVLSVAWCCSGQLVIPNPLRYYGAQEYRMEAPGQSSFAFYGLNQNRQETRLWDGTVVGQYSYIDANGKPAITHYDAGPLGFRVKANNLPIAPAAAPLKPVDYTPEVAEARALFMEKYNEAAKSSSSPSSSRQKRQIPYLAYPSLVNPMQPILPTMIDDSQTAAAAGVIPSSISPYLYANTFPSAFPMMPSNYPLYTTIKTEIIDKEPKDIESSRQRRDVEAVKPFQVPFPLSYAQPIPAIAKTTVKTHKLEAVDAASPADTTRLELVTKEREYTVPAVKYVQPSLAINPMLYSNPTGLMGSLYPFQNPLQNPFFQNPLMPIIQQN</sequence>
<dbReference type="PROSITE" id="PS51155">
    <property type="entry name" value="CHIT_BIND_RR_2"/>
    <property type="match status" value="1"/>
</dbReference>
<dbReference type="GO" id="GO:0062129">
    <property type="term" value="C:chitin-based extracellular matrix"/>
    <property type="evidence" value="ECO:0007669"/>
    <property type="project" value="TreeGrafter"/>
</dbReference>
<keyword evidence="4" id="KW-1185">Reference proteome</keyword>
<accession>A0AAE1BHJ4</accession>
<evidence type="ECO:0000256" key="1">
    <source>
        <dbReference type="ARBA" id="ARBA00022460"/>
    </source>
</evidence>